<reference evidence="1 2" key="1">
    <citation type="submission" date="2017-03" db="EMBL/GenBank/DDBJ databases">
        <title>Genome Survey of Euroglyphus maynei.</title>
        <authorList>
            <person name="Arlian L.G."/>
            <person name="Morgan M.S."/>
            <person name="Rider S.D."/>
        </authorList>
    </citation>
    <scope>NUCLEOTIDE SEQUENCE [LARGE SCALE GENOMIC DNA]</scope>
    <source>
        <strain evidence="1">Arlian Lab</strain>
        <tissue evidence="1">Whole body</tissue>
    </source>
</reference>
<name>A0A1Y3AYW1_EURMA</name>
<evidence type="ECO:0000313" key="2">
    <source>
        <dbReference type="Proteomes" id="UP000194236"/>
    </source>
</evidence>
<accession>A0A1Y3AYW1</accession>
<keyword evidence="2" id="KW-1185">Reference proteome</keyword>
<sequence>AYSSLKQKSRHSHSNPIHWWTKELEALKIHYNYIRNLYYRHRKSPFPRISKEYFIHIRNKYKNEIKKTRNASWKLFLEEVENNSPFGNTFKSIKNKISKSSYDLPILNVPHNQQPKIMNKILRSLFPDDDPYSDSRENHTIPKKLQALIQSATT</sequence>
<dbReference type="AlphaFoldDB" id="A0A1Y3AYW1"/>
<comment type="caution">
    <text evidence="1">The sequence shown here is derived from an EMBL/GenBank/DDBJ whole genome shotgun (WGS) entry which is preliminary data.</text>
</comment>
<evidence type="ECO:0000313" key="1">
    <source>
        <dbReference type="EMBL" id="OTF72305.1"/>
    </source>
</evidence>
<protein>
    <submittedName>
        <fullName evidence="1">Uncharacterized protein</fullName>
    </submittedName>
</protein>
<dbReference type="Proteomes" id="UP000194236">
    <property type="component" value="Unassembled WGS sequence"/>
</dbReference>
<proteinExistence type="predicted"/>
<feature type="non-terminal residue" evidence="1">
    <location>
        <position position="1"/>
    </location>
</feature>
<gene>
    <name evidence="1" type="ORF">BLA29_002730</name>
</gene>
<dbReference type="EMBL" id="MUJZ01056849">
    <property type="protein sequence ID" value="OTF72305.1"/>
    <property type="molecule type" value="Genomic_DNA"/>
</dbReference>
<organism evidence="1 2">
    <name type="scientific">Euroglyphus maynei</name>
    <name type="common">Mayne's house dust mite</name>
    <dbReference type="NCBI Taxonomy" id="6958"/>
    <lineage>
        <taxon>Eukaryota</taxon>
        <taxon>Metazoa</taxon>
        <taxon>Ecdysozoa</taxon>
        <taxon>Arthropoda</taxon>
        <taxon>Chelicerata</taxon>
        <taxon>Arachnida</taxon>
        <taxon>Acari</taxon>
        <taxon>Acariformes</taxon>
        <taxon>Sarcoptiformes</taxon>
        <taxon>Astigmata</taxon>
        <taxon>Psoroptidia</taxon>
        <taxon>Analgoidea</taxon>
        <taxon>Pyroglyphidae</taxon>
        <taxon>Pyroglyphinae</taxon>
        <taxon>Euroglyphus</taxon>
    </lineage>
</organism>